<protein>
    <submittedName>
        <fullName evidence="1">Uncharacterized protein</fullName>
    </submittedName>
</protein>
<dbReference type="EMBL" id="AHNY02000008">
    <property type="protein sequence ID" value="EMY27792.1"/>
    <property type="molecule type" value="Genomic_DNA"/>
</dbReference>
<gene>
    <name evidence="1" type="ORF">LEP1GSC115_0934</name>
</gene>
<evidence type="ECO:0000313" key="1">
    <source>
        <dbReference type="EMBL" id="EMY27792.1"/>
    </source>
</evidence>
<comment type="caution">
    <text evidence="1">The sequence shown here is derived from an EMBL/GenBank/DDBJ whole genome shotgun (WGS) entry which is preliminary data.</text>
</comment>
<name>N1US73_LEPIR</name>
<proteinExistence type="predicted"/>
<dbReference type="AlphaFoldDB" id="N1US73"/>
<evidence type="ECO:0000313" key="2">
    <source>
        <dbReference type="Proteomes" id="UP000012220"/>
    </source>
</evidence>
<dbReference type="BioCyc" id="LINT1085541:G11IQ-5551-MONOMER"/>
<accession>N1US73</accession>
<sequence length="40" mass="4717">MRVGHNEATFAIPAFIQYSMIYSYANIPQELSENRKIHFE</sequence>
<dbReference type="Proteomes" id="UP000012220">
    <property type="component" value="Unassembled WGS sequence"/>
</dbReference>
<reference evidence="1 2" key="1">
    <citation type="submission" date="2013-02" db="EMBL/GenBank/DDBJ databases">
        <authorList>
            <person name="Harkins D.M."/>
            <person name="Durkin A.S."/>
            <person name="Brinkac L.M."/>
            <person name="Haft D.H."/>
            <person name="Selengut J.D."/>
            <person name="Sanka R."/>
            <person name="DePew J."/>
            <person name="Purushe J."/>
            <person name="Picardeau M."/>
            <person name="Werts C."/>
            <person name="Goarant C."/>
            <person name="Vinetz J.M."/>
            <person name="Sutton G.G."/>
            <person name="Nierman W.C."/>
            <person name="Fouts D.E."/>
        </authorList>
    </citation>
    <scope>NUCLEOTIDE SEQUENCE [LARGE SCALE GENOMIC DNA]</scope>
    <source>
        <strain evidence="1 2">200703203</strain>
    </source>
</reference>
<organism evidence="1 2">
    <name type="scientific">Leptospira interrogans serovar Australis str. 200703203</name>
    <dbReference type="NCBI Taxonomy" id="1085541"/>
    <lineage>
        <taxon>Bacteria</taxon>
        <taxon>Pseudomonadati</taxon>
        <taxon>Spirochaetota</taxon>
        <taxon>Spirochaetia</taxon>
        <taxon>Leptospirales</taxon>
        <taxon>Leptospiraceae</taxon>
        <taxon>Leptospira</taxon>
    </lineage>
</organism>